<dbReference type="EMBL" id="M10275">
    <property type="protein sequence ID" value="AAA66927.1"/>
    <property type="molecule type" value="Genomic_DNA"/>
</dbReference>
<protein>
    <submittedName>
        <fullName evidence="1">RAD2 protein</fullName>
    </submittedName>
</protein>
<evidence type="ECO:0000313" key="1">
    <source>
        <dbReference type="EMBL" id="AAA66927.1"/>
    </source>
</evidence>
<organism evidence="1">
    <name type="scientific">Saccharomyces cerevisiae</name>
    <name type="common">Baker's yeast</name>
    <dbReference type="NCBI Taxonomy" id="4932"/>
    <lineage>
        <taxon>Eukaryota</taxon>
        <taxon>Fungi</taxon>
        <taxon>Dikarya</taxon>
        <taxon>Ascomycota</taxon>
        <taxon>Saccharomycotina</taxon>
        <taxon>Saccharomycetes</taxon>
        <taxon>Saccharomycetales</taxon>
        <taxon>Saccharomycetaceae</taxon>
        <taxon>Saccharomyces</taxon>
    </lineage>
</organism>
<reference evidence="1" key="1">
    <citation type="journal article" date="1985" name="Gene">
        <title>The RAD2 gene of Saccharomyces cerevisiae: nucleotide sequence and transcript mapping.</title>
        <authorList>
            <person name="Nicolet C.M."/>
            <person name="Chenevert J.M."/>
            <person name="Friedberg E.C."/>
        </authorList>
    </citation>
    <scope>NUCLEOTIDE SEQUENCE</scope>
    <source>
        <strain evidence="1">7799-4B</strain>
    </source>
</reference>
<name>E9P9U5_YEASX</name>
<dbReference type="AlphaFoldDB" id="E9P9U5"/>
<gene>
    <name evidence="1" type="primary">RAD2</name>
</gene>
<reference evidence="1" key="2">
    <citation type="journal article" date="1986" name="J. Bacteriol.">
        <title>Nucleotide sequence, transcript mapping, and regulation of the RAD2 gene of Saccharomyces cerevisiae.</title>
        <authorList>
            <person name="Madura K."/>
            <person name="Prakash S."/>
        </authorList>
    </citation>
    <scope>NUCLEOTIDE SEQUENCE</scope>
    <source>
        <strain evidence="1">7799-4B</strain>
    </source>
</reference>
<sequence length="37" mass="4093">MKKSIFGRTPNFRHGCAFILGYCRSYGKTGQAGILGR</sequence>
<proteinExistence type="predicted"/>
<accession>E9P9U5</accession>